<dbReference type="Gene3D" id="1.25.10.20">
    <property type="entry name" value="Vitellinogen, superhelical"/>
    <property type="match status" value="1"/>
</dbReference>
<name>A0A3S5AHN6_9PLAT</name>
<evidence type="ECO:0000313" key="3">
    <source>
        <dbReference type="Proteomes" id="UP000784294"/>
    </source>
</evidence>
<dbReference type="EMBL" id="CAAALY010103590">
    <property type="protein sequence ID" value="VEL29488.1"/>
    <property type="molecule type" value="Genomic_DNA"/>
</dbReference>
<comment type="caution">
    <text evidence="2">The sequence shown here is derived from an EMBL/GenBank/DDBJ whole genome shotgun (WGS) entry which is preliminary data.</text>
</comment>
<evidence type="ECO:0000313" key="2">
    <source>
        <dbReference type="EMBL" id="VEL29488.1"/>
    </source>
</evidence>
<dbReference type="Proteomes" id="UP000784294">
    <property type="component" value="Unassembled WGS sequence"/>
</dbReference>
<dbReference type="InterPro" id="IPR011030">
    <property type="entry name" value="Lipovitellin_superhlx_dom"/>
</dbReference>
<evidence type="ECO:0000256" key="1">
    <source>
        <dbReference type="SAM" id="MobiDB-lite"/>
    </source>
</evidence>
<proteinExistence type="predicted"/>
<organism evidence="2 3">
    <name type="scientific">Protopolystoma xenopodis</name>
    <dbReference type="NCBI Taxonomy" id="117903"/>
    <lineage>
        <taxon>Eukaryota</taxon>
        <taxon>Metazoa</taxon>
        <taxon>Spiralia</taxon>
        <taxon>Lophotrochozoa</taxon>
        <taxon>Platyhelminthes</taxon>
        <taxon>Monogenea</taxon>
        <taxon>Polyopisthocotylea</taxon>
        <taxon>Polystomatidea</taxon>
        <taxon>Polystomatidae</taxon>
        <taxon>Protopolystoma</taxon>
    </lineage>
</organism>
<keyword evidence="3" id="KW-1185">Reference proteome</keyword>
<dbReference type="AlphaFoldDB" id="A0A3S5AHN6"/>
<dbReference type="OrthoDB" id="5865932at2759"/>
<feature type="region of interest" description="Disordered" evidence="1">
    <location>
        <begin position="1"/>
        <end position="25"/>
    </location>
</feature>
<reference evidence="2" key="1">
    <citation type="submission" date="2018-11" db="EMBL/GenBank/DDBJ databases">
        <authorList>
            <consortium name="Pathogen Informatics"/>
        </authorList>
    </citation>
    <scope>NUCLEOTIDE SEQUENCE</scope>
</reference>
<protein>
    <submittedName>
        <fullName evidence="2">Uncharacterized protein</fullName>
    </submittedName>
</protein>
<feature type="non-terminal residue" evidence="2">
    <location>
        <position position="426"/>
    </location>
</feature>
<gene>
    <name evidence="2" type="ORF">PXEA_LOCUS22928</name>
</gene>
<accession>A0A3S5AHN6</accession>
<sequence>MIAKVTGLANPRPGPSKTDKIDDKSSSYATPVRLNRHLDTWLDQLAEVLVACGTPGCLQVLLWRLDGLLEELGPEGMATDDVSQLSQDQIAARSILLEWLLPAFGAVSSPRVDFIQSLITTCKTFGSAELRHSCIMSLSALVSKLGPTSTEQSSGASEASPSLQERMVKLLTHLLDTETGALAADEEASTRRQRLLVGITAARLLRATELWRPLFRLASRTSKTTAPLKPVPMAIRALAIHALASLRPPEGMELTELRSRLAGLLLIRPGIANQAVTMATLAVLLRLNSPSSWMAHLYGQLAKQARWREIAASRGDLDYWCGQQMMSSRDCDCLRFGRPVSDCPIGLAAGWSGLATGNRDSSVGLGYVLHSELVDARPTSAVDYLFRLAEPRSASGGGLELAGLSVNLITEEGELGLIGASLVGDR</sequence>